<feature type="domain" description="Glycosyltransferase 2-like" evidence="2">
    <location>
        <begin position="157"/>
        <end position="262"/>
    </location>
</feature>
<dbReference type="AlphaFoldDB" id="A0A3N2CRH0"/>
<reference evidence="3 4" key="1">
    <citation type="submission" date="2018-11" db="EMBL/GenBank/DDBJ databases">
        <title>Sequencing the genomes of 1000 actinobacteria strains.</title>
        <authorList>
            <person name="Klenk H.-P."/>
        </authorList>
    </citation>
    <scope>NUCLEOTIDE SEQUENCE [LARGE SCALE GENOMIC DNA]</scope>
    <source>
        <strain evidence="3 4">DSM 12652</strain>
    </source>
</reference>
<dbReference type="InterPro" id="IPR050834">
    <property type="entry name" value="Glycosyltransf_2"/>
</dbReference>
<evidence type="ECO:0000259" key="2">
    <source>
        <dbReference type="Pfam" id="PF13632"/>
    </source>
</evidence>
<dbReference type="InterPro" id="IPR029044">
    <property type="entry name" value="Nucleotide-diphossugar_trans"/>
</dbReference>
<organism evidence="3 4">
    <name type="scientific">Nocardioides aurantiacus</name>
    <dbReference type="NCBI Taxonomy" id="86796"/>
    <lineage>
        <taxon>Bacteria</taxon>
        <taxon>Bacillati</taxon>
        <taxon>Actinomycetota</taxon>
        <taxon>Actinomycetes</taxon>
        <taxon>Propionibacteriales</taxon>
        <taxon>Nocardioidaceae</taxon>
        <taxon>Nocardioides</taxon>
    </lineage>
</organism>
<keyword evidence="3" id="KW-0808">Transferase</keyword>
<dbReference type="RefSeq" id="WP_148076937.1">
    <property type="nucleotide sequence ID" value="NZ_RKHO01000001.1"/>
</dbReference>
<sequence>MHGDRILHEGDVVLSVVIAMRDVEPYLGHQLDSIAAQTCRVPWEVVIADNGSTDRSVEIAEGYRDKLPALTIVDASARRGPGAVRNAGVDAARGSRLVFCDADDELAPGTLGAMAEALAAHRLVAARLDHRKLNQPWSLDIHTPRSGLLETNPAFLPYTFGTSMGVQRGLHHELGGFDPFVEIACEDRDYCYRAQLAGEELVLVPDALVHYRHRTTWTGCFRQWRNYAIGSVHMYQRYRTHGLAKPPAGRALLGWGMTLLALLPSLRSSQERMKWAARLGWRVGRAQGSWRYRVWAP</sequence>
<evidence type="ECO:0000259" key="1">
    <source>
        <dbReference type="Pfam" id="PF00535"/>
    </source>
</evidence>
<gene>
    <name evidence="3" type="ORF">EDD33_0968</name>
</gene>
<dbReference type="EMBL" id="RKHO01000001">
    <property type="protein sequence ID" value="ROR90133.1"/>
    <property type="molecule type" value="Genomic_DNA"/>
</dbReference>
<dbReference type="PANTHER" id="PTHR43685:SF12">
    <property type="entry name" value="GLYCOSYL TRANSFERASE FAMILY 2"/>
    <property type="match status" value="1"/>
</dbReference>
<dbReference type="CDD" id="cd00761">
    <property type="entry name" value="Glyco_tranf_GTA_type"/>
    <property type="match status" value="1"/>
</dbReference>
<feature type="domain" description="Glycosyltransferase 2-like" evidence="1">
    <location>
        <begin position="15"/>
        <end position="135"/>
    </location>
</feature>
<name>A0A3N2CRH0_9ACTN</name>
<accession>A0A3N2CRH0</accession>
<dbReference type="Gene3D" id="3.90.550.10">
    <property type="entry name" value="Spore Coat Polysaccharide Biosynthesis Protein SpsA, Chain A"/>
    <property type="match status" value="1"/>
</dbReference>
<comment type="caution">
    <text evidence="3">The sequence shown here is derived from an EMBL/GenBank/DDBJ whole genome shotgun (WGS) entry which is preliminary data.</text>
</comment>
<dbReference type="PANTHER" id="PTHR43685">
    <property type="entry name" value="GLYCOSYLTRANSFERASE"/>
    <property type="match status" value="1"/>
</dbReference>
<protein>
    <submittedName>
        <fullName evidence="3">Glycosyl transferase family 2</fullName>
    </submittedName>
</protein>
<dbReference type="InterPro" id="IPR001173">
    <property type="entry name" value="Glyco_trans_2-like"/>
</dbReference>
<dbReference type="Proteomes" id="UP000281738">
    <property type="component" value="Unassembled WGS sequence"/>
</dbReference>
<keyword evidence="4" id="KW-1185">Reference proteome</keyword>
<dbReference type="OrthoDB" id="3226099at2"/>
<evidence type="ECO:0000313" key="4">
    <source>
        <dbReference type="Proteomes" id="UP000281738"/>
    </source>
</evidence>
<proteinExistence type="predicted"/>
<dbReference type="Pfam" id="PF00535">
    <property type="entry name" value="Glycos_transf_2"/>
    <property type="match status" value="1"/>
</dbReference>
<dbReference type="GO" id="GO:0016740">
    <property type="term" value="F:transferase activity"/>
    <property type="evidence" value="ECO:0007669"/>
    <property type="project" value="UniProtKB-KW"/>
</dbReference>
<dbReference type="Pfam" id="PF13632">
    <property type="entry name" value="Glyco_trans_2_3"/>
    <property type="match status" value="1"/>
</dbReference>
<dbReference type="SUPFAM" id="SSF53448">
    <property type="entry name" value="Nucleotide-diphospho-sugar transferases"/>
    <property type="match status" value="1"/>
</dbReference>
<evidence type="ECO:0000313" key="3">
    <source>
        <dbReference type="EMBL" id="ROR90133.1"/>
    </source>
</evidence>